<dbReference type="EMBL" id="RWKG01000030">
    <property type="protein sequence ID" value="TDN41349.1"/>
    <property type="molecule type" value="Genomic_DNA"/>
</dbReference>
<evidence type="ECO:0000313" key="1">
    <source>
        <dbReference type="EMBL" id="TDN41349.1"/>
    </source>
</evidence>
<comment type="caution">
    <text evidence="1">The sequence shown here is derived from an EMBL/GenBank/DDBJ whole genome shotgun (WGS) entry which is preliminary data.</text>
</comment>
<name>A0AAQ1YLR2_HAEHA</name>
<protein>
    <submittedName>
        <fullName evidence="1">Uncharacterized protein</fullName>
    </submittedName>
</protein>
<dbReference type="AlphaFoldDB" id="A0AAQ1YLR2"/>
<dbReference type="Proteomes" id="UP000294998">
    <property type="component" value="Unassembled WGS sequence"/>
</dbReference>
<evidence type="ECO:0000313" key="2">
    <source>
        <dbReference type="Proteomes" id="UP000294998"/>
    </source>
</evidence>
<reference evidence="1 2" key="1">
    <citation type="submission" date="2018-12" db="EMBL/GenBank/DDBJ databases">
        <authorList>
            <person name="Fluit A.C."/>
        </authorList>
    </citation>
    <scope>NUCLEOTIDE SEQUENCE [LARGE SCALE GENOMIC DNA]</scope>
    <source>
        <strain evidence="1 2">16-549009</strain>
    </source>
</reference>
<accession>A0AAQ1YLR2</accession>
<proteinExistence type="predicted"/>
<sequence length="42" mass="4656">MTALFVLNVRGSPDGDLLFLCFAKEKVSKKKSNPALPCFLKK</sequence>
<organism evidence="1 2">
    <name type="scientific">Haemophilus haemolyticus</name>
    <dbReference type="NCBI Taxonomy" id="726"/>
    <lineage>
        <taxon>Bacteria</taxon>
        <taxon>Pseudomonadati</taxon>
        <taxon>Pseudomonadota</taxon>
        <taxon>Gammaproteobacteria</taxon>
        <taxon>Pasteurellales</taxon>
        <taxon>Pasteurellaceae</taxon>
        <taxon>Haemophilus</taxon>
    </lineage>
</organism>
<gene>
    <name evidence="1" type="ORF">EGH31_1175</name>
</gene>